<dbReference type="SUPFAM" id="SSF52242">
    <property type="entry name" value="Cobalamin (vitamin B12)-binding domain"/>
    <property type="match status" value="1"/>
</dbReference>
<dbReference type="GO" id="GO:0003824">
    <property type="term" value="F:catalytic activity"/>
    <property type="evidence" value="ECO:0007669"/>
    <property type="project" value="InterPro"/>
</dbReference>
<dbReference type="GO" id="GO:0031419">
    <property type="term" value="F:cobalamin binding"/>
    <property type="evidence" value="ECO:0007669"/>
    <property type="project" value="InterPro"/>
</dbReference>
<dbReference type="InterPro" id="IPR006158">
    <property type="entry name" value="Cobalamin-bd"/>
</dbReference>
<proteinExistence type="predicted"/>
<accession>A0A1G2EF93</accession>
<evidence type="ECO:0000313" key="10">
    <source>
        <dbReference type="EMBL" id="OGZ24010.1"/>
    </source>
</evidence>
<gene>
    <name evidence="10" type="ORF">A2896_01570</name>
</gene>
<comment type="cofactor">
    <cofactor evidence="1">
        <name>[4Fe-4S] cluster</name>
        <dbReference type="ChEBI" id="CHEBI:49883"/>
    </cofactor>
</comment>
<dbReference type="InterPro" id="IPR036724">
    <property type="entry name" value="Cobalamin-bd_sf"/>
</dbReference>
<dbReference type="GO" id="GO:0051539">
    <property type="term" value="F:4 iron, 4 sulfur cluster binding"/>
    <property type="evidence" value="ECO:0007669"/>
    <property type="project" value="UniProtKB-KW"/>
</dbReference>
<feature type="domain" description="B12-binding" evidence="8">
    <location>
        <begin position="15"/>
        <end position="148"/>
    </location>
</feature>
<comment type="caution">
    <text evidence="10">The sequence shown here is derived from an EMBL/GenBank/DDBJ whole genome shotgun (WGS) entry which is preliminary data.</text>
</comment>
<dbReference type="PANTHER" id="PTHR43409:SF7">
    <property type="entry name" value="BLL1977 PROTEIN"/>
    <property type="match status" value="1"/>
</dbReference>
<evidence type="ECO:0000259" key="8">
    <source>
        <dbReference type="PROSITE" id="PS51332"/>
    </source>
</evidence>
<dbReference type="Pfam" id="PF02310">
    <property type="entry name" value="B12-binding"/>
    <property type="match status" value="1"/>
</dbReference>
<dbReference type="AlphaFoldDB" id="A0A1G2EF93"/>
<dbReference type="PROSITE" id="PS51332">
    <property type="entry name" value="B12_BINDING"/>
    <property type="match status" value="1"/>
</dbReference>
<evidence type="ECO:0000256" key="5">
    <source>
        <dbReference type="ARBA" id="ARBA00022723"/>
    </source>
</evidence>
<dbReference type="STRING" id="1801672.A2896_01570"/>
<dbReference type="GO" id="GO:0046872">
    <property type="term" value="F:metal ion binding"/>
    <property type="evidence" value="ECO:0007669"/>
    <property type="project" value="UniProtKB-KW"/>
</dbReference>
<dbReference type="InterPro" id="IPR007197">
    <property type="entry name" value="rSAM"/>
</dbReference>
<dbReference type="SUPFAM" id="SSF102114">
    <property type="entry name" value="Radical SAM enzymes"/>
    <property type="match status" value="1"/>
</dbReference>
<evidence type="ECO:0000256" key="6">
    <source>
        <dbReference type="ARBA" id="ARBA00023004"/>
    </source>
</evidence>
<organism evidence="10 11">
    <name type="scientific">Candidatus Nealsonbacteria bacterium RIFCSPLOWO2_01_FULL_43_32</name>
    <dbReference type="NCBI Taxonomy" id="1801672"/>
    <lineage>
        <taxon>Bacteria</taxon>
        <taxon>Candidatus Nealsoniibacteriota</taxon>
    </lineage>
</organism>
<dbReference type="InterPro" id="IPR006638">
    <property type="entry name" value="Elp3/MiaA/NifB-like_rSAM"/>
</dbReference>
<evidence type="ECO:0000256" key="2">
    <source>
        <dbReference type="ARBA" id="ARBA00022603"/>
    </source>
</evidence>
<dbReference type="CDD" id="cd02068">
    <property type="entry name" value="radical_SAM_B12_BD"/>
    <property type="match status" value="1"/>
</dbReference>
<feature type="domain" description="Radical SAM core" evidence="9">
    <location>
        <begin position="188"/>
        <end position="411"/>
    </location>
</feature>
<name>A0A1G2EF93_9BACT</name>
<dbReference type="SFLD" id="SFLDS00029">
    <property type="entry name" value="Radical_SAM"/>
    <property type="match status" value="1"/>
</dbReference>
<keyword evidence="7" id="KW-0411">Iron-sulfur</keyword>
<evidence type="ECO:0000256" key="4">
    <source>
        <dbReference type="ARBA" id="ARBA00022691"/>
    </source>
</evidence>
<keyword evidence="4" id="KW-0949">S-adenosyl-L-methionine</keyword>
<dbReference type="Proteomes" id="UP000178647">
    <property type="component" value="Unassembled WGS sequence"/>
</dbReference>
<evidence type="ECO:0000256" key="7">
    <source>
        <dbReference type="ARBA" id="ARBA00023014"/>
    </source>
</evidence>
<reference evidence="10 11" key="1">
    <citation type="journal article" date="2016" name="Nat. Commun.">
        <title>Thousands of microbial genomes shed light on interconnected biogeochemical processes in an aquifer system.</title>
        <authorList>
            <person name="Anantharaman K."/>
            <person name="Brown C.T."/>
            <person name="Hug L.A."/>
            <person name="Sharon I."/>
            <person name="Castelle C.J."/>
            <person name="Probst A.J."/>
            <person name="Thomas B.C."/>
            <person name="Singh A."/>
            <person name="Wilkins M.J."/>
            <person name="Karaoz U."/>
            <person name="Brodie E.L."/>
            <person name="Williams K.H."/>
            <person name="Hubbard S.S."/>
            <person name="Banfield J.F."/>
        </authorList>
    </citation>
    <scope>NUCLEOTIDE SEQUENCE [LARGE SCALE GENOMIC DNA]</scope>
</reference>
<dbReference type="Gene3D" id="3.80.30.20">
    <property type="entry name" value="tm_1862 like domain"/>
    <property type="match status" value="1"/>
</dbReference>
<dbReference type="Gene3D" id="3.40.50.280">
    <property type="entry name" value="Cobalamin-binding domain"/>
    <property type="match status" value="1"/>
</dbReference>
<dbReference type="SMART" id="SM00729">
    <property type="entry name" value="Elp3"/>
    <property type="match status" value="1"/>
</dbReference>
<protein>
    <submittedName>
        <fullName evidence="10">Uncharacterized protein</fullName>
    </submittedName>
</protein>
<sequence length="467" mass="53094">MLDILLLAPSDVAAFGKIDVKKIDADLFPLGIAYIAGFCRKKGYSVDVVDLRLFGDEWEQKLKNKIISEKPRYVGLSCVTPLIRECQTIASYVKTIDKNIKIIVGGPHPTVLPEETAKLAEFDIIVIGEGEFTVAEILKNGDLGKIKGIIYKESGKLIKTEPREINMDLDQLPWPTYDLIPINNYINPFFGKSVIIATGRGCPFKCIFCPSNLIGGGKYRLRNVKNVVDEMEFLYKKYGIKGFMIMDETFTLYPDRVVEICDEIIKRKIKIKWACDTRVNTVSEGLLRKMKEAGFRLIKFGIESGDDEILKIIKKGITVALVKKAVKLAKKAGLEVHGFFIIGHPYDTEETILKTIGLAKELPLDFAQFSIMVPFPGTEIYNMAKQGRGITLLSDDWNNFKKYGKPIIELPTVSREELEKFHAIAYKQFYFRPSYIIKRFFKTKPTEYLNLFNKALALFNFMKQSKI</sequence>
<evidence type="ECO:0000256" key="1">
    <source>
        <dbReference type="ARBA" id="ARBA00001966"/>
    </source>
</evidence>
<evidence type="ECO:0000313" key="11">
    <source>
        <dbReference type="Proteomes" id="UP000178647"/>
    </source>
</evidence>
<evidence type="ECO:0000256" key="3">
    <source>
        <dbReference type="ARBA" id="ARBA00022679"/>
    </source>
</evidence>
<dbReference type="InterPro" id="IPR034466">
    <property type="entry name" value="Methyltransferase_Class_B"/>
</dbReference>
<dbReference type="SFLD" id="SFLDG01082">
    <property type="entry name" value="B12-binding_domain_containing"/>
    <property type="match status" value="1"/>
</dbReference>
<dbReference type="InterPro" id="IPR023404">
    <property type="entry name" value="rSAM_horseshoe"/>
</dbReference>
<keyword evidence="6" id="KW-0408">Iron</keyword>
<dbReference type="PROSITE" id="PS51918">
    <property type="entry name" value="RADICAL_SAM"/>
    <property type="match status" value="1"/>
</dbReference>
<dbReference type="InterPro" id="IPR051198">
    <property type="entry name" value="BchE-like"/>
</dbReference>
<dbReference type="PANTHER" id="PTHR43409">
    <property type="entry name" value="ANAEROBIC MAGNESIUM-PROTOPORPHYRIN IX MONOMETHYL ESTER CYCLASE-RELATED"/>
    <property type="match status" value="1"/>
</dbReference>
<dbReference type="InterPro" id="IPR058240">
    <property type="entry name" value="rSAM_sf"/>
</dbReference>
<keyword evidence="5" id="KW-0479">Metal-binding</keyword>
<dbReference type="Pfam" id="PF04055">
    <property type="entry name" value="Radical_SAM"/>
    <property type="match status" value="1"/>
</dbReference>
<keyword evidence="3" id="KW-0808">Transferase</keyword>
<keyword evidence="2" id="KW-0489">Methyltransferase</keyword>
<dbReference type="SFLD" id="SFLDG01123">
    <property type="entry name" value="methyltransferase_(Class_B)"/>
    <property type="match status" value="1"/>
</dbReference>
<dbReference type="EMBL" id="MHMH01000021">
    <property type="protein sequence ID" value="OGZ24010.1"/>
    <property type="molecule type" value="Genomic_DNA"/>
</dbReference>
<dbReference type="CDD" id="cd01335">
    <property type="entry name" value="Radical_SAM"/>
    <property type="match status" value="1"/>
</dbReference>
<evidence type="ECO:0000259" key="9">
    <source>
        <dbReference type="PROSITE" id="PS51918"/>
    </source>
</evidence>